<evidence type="ECO:0000256" key="8">
    <source>
        <dbReference type="ARBA" id="ARBA00023136"/>
    </source>
</evidence>
<dbReference type="GO" id="GO:0005886">
    <property type="term" value="C:plasma membrane"/>
    <property type="evidence" value="ECO:0007669"/>
    <property type="project" value="UniProtKB-SubCell"/>
</dbReference>
<dbReference type="PANTHER" id="PTHR24221:SF397">
    <property type="entry name" value="ABC TRANSPORTER, ATP-BINDING TRANSMEMBRANE PROTEIN"/>
    <property type="match status" value="1"/>
</dbReference>
<dbReference type="PROSITE" id="PS50929">
    <property type="entry name" value="ABC_TM1F"/>
    <property type="match status" value="1"/>
</dbReference>
<protein>
    <submittedName>
        <fullName evidence="12">ABC transporter ATP-binding protein</fullName>
    </submittedName>
</protein>
<dbReference type="GO" id="GO:0034040">
    <property type="term" value="F:ATPase-coupled lipid transmembrane transporter activity"/>
    <property type="evidence" value="ECO:0007669"/>
    <property type="project" value="TreeGrafter"/>
</dbReference>
<dbReference type="OrthoDB" id="9760168at2"/>
<evidence type="ECO:0000256" key="2">
    <source>
        <dbReference type="ARBA" id="ARBA00022448"/>
    </source>
</evidence>
<dbReference type="GO" id="GO:0140359">
    <property type="term" value="F:ABC-type transporter activity"/>
    <property type="evidence" value="ECO:0007669"/>
    <property type="project" value="InterPro"/>
</dbReference>
<dbReference type="InterPro" id="IPR011527">
    <property type="entry name" value="ABC1_TM_dom"/>
</dbReference>
<evidence type="ECO:0000256" key="1">
    <source>
        <dbReference type="ARBA" id="ARBA00004651"/>
    </source>
</evidence>
<dbReference type="PANTHER" id="PTHR24221">
    <property type="entry name" value="ATP-BINDING CASSETTE SUB-FAMILY B"/>
    <property type="match status" value="1"/>
</dbReference>
<dbReference type="AlphaFoldDB" id="A0A6N6N2B2"/>
<feature type="transmembrane region" description="Helical" evidence="9">
    <location>
        <begin position="140"/>
        <end position="158"/>
    </location>
</feature>
<dbReference type="Gene3D" id="3.40.50.300">
    <property type="entry name" value="P-loop containing nucleotide triphosphate hydrolases"/>
    <property type="match status" value="1"/>
</dbReference>
<dbReference type="PROSITE" id="PS00211">
    <property type="entry name" value="ABC_TRANSPORTER_1"/>
    <property type="match status" value="1"/>
</dbReference>
<keyword evidence="2" id="KW-0813">Transport</keyword>
<evidence type="ECO:0000256" key="6">
    <source>
        <dbReference type="ARBA" id="ARBA00022840"/>
    </source>
</evidence>
<feature type="domain" description="ABC transmembrane type-1" evidence="11">
    <location>
        <begin position="28"/>
        <end position="307"/>
    </location>
</feature>
<dbReference type="FunFam" id="3.40.50.300:FF:000221">
    <property type="entry name" value="Multidrug ABC transporter ATP-binding protein"/>
    <property type="match status" value="1"/>
</dbReference>
<keyword evidence="4 9" id="KW-0812">Transmembrane</keyword>
<dbReference type="InterPro" id="IPR017871">
    <property type="entry name" value="ABC_transporter-like_CS"/>
</dbReference>
<proteinExistence type="predicted"/>
<dbReference type="Proteomes" id="UP000438699">
    <property type="component" value="Unassembled WGS sequence"/>
</dbReference>
<feature type="domain" description="ABC transporter" evidence="10">
    <location>
        <begin position="340"/>
        <end position="575"/>
    </location>
</feature>
<dbReference type="InterPro" id="IPR039421">
    <property type="entry name" value="Type_1_exporter"/>
</dbReference>
<feature type="transmembrane region" description="Helical" evidence="9">
    <location>
        <begin position="280"/>
        <end position="301"/>
    </location>
</feature>
<dbReference type="SUPFAM" id="SSF52540">
    <property type="entry name" value="P-loop containing nucleoside triphosphate hydrolases"/>
    <property type="match status" value="1"/>
</dbReference>
<sequence length="591" mass="64401">MRSTPLSATWARMQKASGDQVSQLRRCMLFSTLSAVVQGLAFACFYPLLDAVLAAPADWDRAWLWVAALAACTVLDIVFIWIARGFDYAGPIADVTHNLRLVLGRHLRNMPLEALDKKRSGELAAVLAGNVDEVVTPMGMLSSAFLGIVVTPVVAVAATAFVDWRLALAMVSIVPLALPLYYWRRRAAGRGYRAIAKAHARTSAELVEYAQGLAVLRATNQVGKKARRLQAALENLRDVQEREQWCLVWPGVLYSSLVQVGLLVVMALGVWFILSGTLSVAVLAALLVVVVRFSEPLALLFGISPVFDYMEAGLEQVEKLLAVRPLPVADEPEQPSGFEVGFKDVRFRYSGTDEDVLKNVSFTLPEHSLSALVGPSGSGKTTITRLLMRHADPQQGTVRIGGADVRTMDQLELMRHVSVVFQDVYLFDDTILANIRMGRPDADDAAVEAAARAAHCHEFITRLPDGYQTRVGDIGGCLSGGERQRISIARAILKDAPIVILDEPTAALDTESEVAVQKAIDTLVGNRTVIVIAHRLSTIVGADAILVIEDGEVAQKGTHAELLEQPGRYRAMWQAQQCTKDWHLAAVKDAQ</sequence>
<keyword evidence="7 9" id="KW-1133">Transmembrane helix</keyword>
<feature type="transmembrane region" description="Helical" evidence="9">
    <location>
        <begin position="61"/>
        <end position="82"/>
    </location>
</feature>
<evidence type="ECO:0000259" key="11">
    <source>
        <dbReference type="PROSITE" id="PS50929"/>
    </source>
</evidence>
<accession>A0A6N6N2B2</accession>
<reference evidence="12 13" key="1">
    <citation type="journal article" date="2017" name="Int. J. Syst. Evol. Microbiol.">
        <title>Desulfovibrio senegalensis sp. nov., a mesophilic sulfate reducer isolated from marine sediment.</title>
        <authorList>
            <person name="Thioye A."/>
            <person name="Gam Z.B.A."/>
            <person name="Mbengue M."/>
            <person name="Cayol J.L."/>
            <person name="Joseph-Bartoli M."/>
            <person name="Toure-Kane C."/>
            <person name="Labat M."/>
        </authorList>
    </citation>
    <scope>NUCLEOTIDE SEQUENCE [LARGE SCALE GENOMIC DNA]</scope>
    <source>
        <strain evidence="12 13">DSM 101509</strain>
    </source>
</reference>
<evidence type="ECO:0000256" key="7">
    <source>
        <dbReference type="ARBA" id="ARBA00022989"/>
    </source>
</evidence>
<dbReference type="InterPro" id="IPR003593">
    <property type="entry name" value="AAA+_ATPase"/>
</dbReference>
<dbReference type="Pfam" id="PF00005">
    <property type="entry name" value="ABC_tran"/>
    <property type="match status" value="1"/>
</dbReference>
<keyword evidence="8 9" id="KW-0472">Membrane</keyword>
<organism evidence="12 13">
    <name type="scientific">Pseudodesulfovibrio senegalensis</name>
    <dbReference type="NCBI Taxonomy" id="1721087"/>
    <lineage>
        <taxon>Bacteria</taxon>
        <taxon>Pseudomonadati</taxon>
        <taxon>Thermodesulfobacteriota</taxon>
        <taxon>Desulfovibrionia</taxon>
        <taxon>Desulfovibrionales</taxon>
        <taxon>Desulfovibrionaceae</taxon>
    </lineage>
</organism>
<evidence type="ECO:0000256" key="9">
    <source>
        <dbReference type="SAM" id="Phobius"/>
    </source>
</evidence>
<keyword evidence="13" id="KW-1185">Reference proteome</keyword>
<dbReference type="SMART" id="SM00382">
    <property type="entry name" value="AAA"/>
    <property type="match status" value="1"/>
</dbReference>
<dbReference type="InterPro" id="IPR036640">
    <property type="entry name" value="ABC1_TM_sf"/>
</dbReference>
<dbReference type="InterPro" id="IPR027417">
    <property type="entry name" value="P-loop_NTPase"/>
</dbReference>
<gene>
    <name evidence="12" type="ORF">F8A88_10455</name>
</gene>
<evidence type="ECO:0000313" key="12">
    <source>
        <dbReference type="EMBL" id="KAB1441555.1"/>
    </source>
</evidence>
<dbReference type="GO" id="GO:0005524">
    <property type="term" value="F:ATP binding"/>
    <property type="evidence" value="ECO:0007669"/>
    <property type="project" value="UniProtKB-KW"/>
</dbReference>
<evidence type="ECO:0000256" key="5">
    <source>
        <dbReference type="ARBA" id="ARBA00022741"/>
    </source>
</evidence>
<evidence type="ECO:0000256" key="3">
    <source>
        <dbReference type="ARBA" id="ARBA00022475"/>
    </source>
</evidence>
<name>A0A6N6N2B2_9BACT</name>
<dbReference type="EMBL" id="WAIE01000004">
    <property type="protein sequence ID" value="KAB1441555.1"/>
    <property type="molecule type" value="Genomic_DNA"/>
</dbReference>
<dbReference type="SUPFAM" id="SSF90123">
    <property type="entry name" value="ABC transporter transmembrane region"/>
    <property type="match status" value="1"/>
</dbReference>
<keyword evidence="3" id="KW-1003">Cell membrane</keyword>
<feature type="transmembrane region" description="Helical" evidence="9">
    <location>
        <begin position="164"/>
        <end position="183"/>
    </location>
</feature>
<evidence type="ECO:0000256" key="4">
    <source>
        <dbReference type="ARBA" id="ARBA00022692"/>
    </source>
</evidence>
<keyword evidence="5" id="KW-0547">Nucleotide-binding</keyword>
<dbReference type="GO" id="GO:0016887">
    <property type="term" value="F:ATP hydrolysis activity"/>
    <property type="evidence" value="ECO:0007669"/>
    <property type="project" value="InterPro"/>
</dbReference>
<comment type="subcellular location">
    <subcellularLocation>
        <location evidence="1">Cell membrane</location>
        <topology evidence="1">Multi-pass membrane protein</topology>
    </subcellularLocation>
</comment>
<evidence type="ECO:0000313" key="13">
    <source>
        <dbReference type="Proteomes" id="UP000438699"/>
    </source>
</evidence>
<dbReference type="InterPro" id="IPR003439">
    <property type="entry name" value="ABC_transporter-like_ATP-bd"/>
</dbReference>
<keyword evidence="6 12" id="KW-0067">ATP-binding</keyword>
<dbReference type="Pfam" id="PF00664">
    <property type="entry name" value="ABC_membrane"/>
    <property type="match status" value="1"/>
</dbReference>
<feature type="transmembrane region" description="Helical" evidence="9">
    <location>
        <begin position="27"/>
        <end position="49"/>
    </location>
</feature>
<dbReference type="PROSITE" id="PS50893">
    <property type="entry name" value="ABC_TRANSPORTER_2"/>
    <property type="match status" value="1"/>
</dbReference>
<dbReference type="Gene3D" id="1.20.1560.10">
    <property type="entry name" value="ABC transporter type 1, transmembrane domain"/>
    <property type="match status" value="1"/>
</dbReference>
<evidence type="ECO:0000259" key="10">
    <source>
        <dbReference type="PROSITE" id="PS50893"/>
    </source>
</evidence>
<comment type="caution">
    <text evidence="12">The sequence shown here is derived from an EMBL/GenBank/DDBJ whole genome shotgun (WGS) entry which is preliminary data.</text>
</comment>